<feature type="region of interest" description="Disordered" evidence="1">
    <location>
        <begin position="191"/>
        <end position="210"/>
    </location>
</feature>
<evidence type="ECO:0000256" key="1">
    <source>
        <dbReference type="SAM" id="MobiDB-lite"/>
    </source>
</evidence>
<feature type="compositionally biased region" description="Basic and acidic residues" evidence="1">
    <location>
        <begin position="144"/>
        <end position="155"/>
    </location>
</feature>
<evidence type="ECO:0000313" key="3">
    <source>
        <dbReference type="Proteomes" id="UP001152561"/>
    </source>
</evidence>
<comment type="caution">
    <text evidence="2">The sequence shown here is derived from an EMBL/GenBank/DDBJ whole genome shotgun (WGS) entry which is preliminary data.</text>
</comment>
<evidence type="ECO:0000313" key="2">
    <source>
        <dbReference type="EMBL" id="KAJ8554585.1"/>
    </source>
</evidence>
<dbReference type="Proteomes" id="UP001152561">
    <property type="component" value="Unassembled WGS sequence"/>
</dbReference>
<sequence length="210" mass="22247">MGGAAVDRKTSLEAPVPSSMGSCSFLKPLGIDSPIECDEGVARAFFPFSIVSRCMVELFHHPFPLFGKAVYSSIFLIQLVEALAPSGSGSPSVSTSLSPSTTAPRSKEVRAPGRADRILGCPGVPTAIGDSEESTSPGTLPFHQDADVIERKESNGTDGNKLKTNMAIHNSKEMEFALSIIEGLQEVPNRPIVSSKKGNQSAPYLKSVIE</sequence>
<feature type="region of interest" description="Disordered" evidence="1">
    <location>
        <begin position="87"/>
        <end position="160"/>
    </location>
</feature>
<dbReference type="AlphaFoldDB" id="A0A9Q1RFT9"/>
<feature type="compositionally biased region" description="Low complexity" evidence="1">
    <location>
        <begin position="87"/>
        <end position="104"/>
    </location>
</feature>
<protein>
    <submittedName>
        <fullName evidence="2">Uncharacterized protein</fullName>
    </submittedName>
</protein>
<name>A0A9Q1RFT9_9SOLA</name>
<organism evidence="2 3">
    <name type="scientific">Anisodus acutangulus</name>
    <dbReference type="NCBI Taxonomy" id="402998"/>
    <lineage>
        <taxon>Eukaryota</taxon>
        <taxon>Viridiplantae</taxon>
        <taxon>Streptophyta</taxon>
        <taxon>Embryophyta</taxon>
        <taxon>Tracheophyta</taxon>
        <taxon>Spermatophyta</taxon>
        <taxon>Magnoliopsida</taxon>
        <taxon>eudicotyledons</taxon>
        <taxon>Gunneridae</taxon>
        <taxon>Pentapetalae</taxon>
        <taxon>asterids</taxon>
        <taxon>lamiids</taxon>
        <taxon>Solanales</taxon>
        <taxon>Solanaceae</taxon>
        <taxon>Solanoideae</taxon>
        <taxon>Hyoscyameae</taxon>
        <taxon>Anisodus</taxon>
    </lineage>
</organism>
<feature type="compositionally biased region" description="Basic and acidic residues" evidence="1">
    <location>
        <begin position="105"/>
        <end position="117"/>
    </location>
</feature>
<keyword evidence="3" id="KW-1185">Reference proteome</keyword>
<accession>A0A9Q1RFT9</accession>
<gene>
    <name evidence="2" type="ORF">K7X08_035686</name>
</gene>
<reference evidence="3" key="1">
    <citation type="journal article" date="2023" name="Proc. Natl. Acad. Sci. U.S.A.">
        <title>Genomic and structural basis for evolution of tropane alkaloid biosynthesis.</title>
        <authorList>
            <person name="Wanga Y.-J."/>
            <person name="Taina T."/>
            <person name="Yua J.-Y."/>
            <person name="Lia J."/>
            <person name="Xua B."/>
            <person name="Chenc J."/>
            <person name="D'Auriad J.C."/>
            <person name="Huanga J.-P."/>
            <person name="Huanga S.-X."/>
        </authorList>
    </citation>
    <scope>NUCLEOTIDE SEQUENCE [LARGE SCALE GENOMIC DNA]</scope>
    <source>
        <strain evidence="3">cv. KIB-2019</strain>
    </source>
</reference>
<dbReference type="EMBL" id="JAJAGQ010000009">
    <property type="protein sequence ID" value="KAJ8554585.1"/>
    <property type="molecule type" value="Genomic_DNA"/>
</dbReference>
<proteinExistence type="predicted"/>